<sequence>MPEQSHVYKRLRAEILDLERTPGARLTERGLEPELGASRTPLRAALMRLEGEGLVQRTGRAWEVTPIDLGEIGALSELRDAVETSAVRLSCERAPADAIASLRERLGEFDLTLPNDEGVRAGTHFHVELASLSGNHFLADTVASAMTRLARTRWLEVRTEDARRVAWQEHREIMDLVAARDADAAAERIHHHIIATHERLLASLDADARVLRARGLAVVR</sequence>
<feature type="domain" description="HTH gntR-type" evidence="4">
    <location>
        <begin position="1"/>
        <end position="67"/>
    </location>
</feature>
<keyword evidence="3" id="KW-0804">Transcription</keyword>
<dbReference type="PROSITE" id="PS50949">
    <property type="entry name" value="HTH_GNTR"/>
    <property type="match status" value="1"/>
</dbReference>
<protein>
    <submittedName>
        <fullName evidence="5">GntR family transcriptional regulator</fullName>
    </submittedName>
</protein>
<comment type="caution">
    <text evidence="5">The sequence shown here is derived from an EMBL/GenBank/DDBJ whole genome shotgun (WGS) entry which is preliminary data.</text>
</comment>
<dbReference type="SMART" id="SM00345">
    <property type="entry name" value="HTH_GNTR"/>
    <property type="match status" value="1"/>
</dbReference>
<evidence type="ECO:0000256" key="1">
    <source>
        <dbReference type="ARBA" id="ARBA00023015"/>
    </source>
</evidence>
<dbReference type="SMART" id="SM00895">
    <property type="entry name" value="FCD"/>
    <property type="match status" value="1"/>
</dbReference>
<dbReference type="InterPro" id="IPR036388">
    <property type="entry name" value="WH-like_DNA-bd_sf"/>
</dbReference>
<evidence type="ECO:0000256" key="2">
    <source>
        <dbReference type="ARBA" id="ARBA00023125"/>
    </source>
</evidence>
<dbReference type="GO" id="GO:0003700">
    <property type="term" value="F:DNA-binding transcription factor activity"/>
    <property type="evidence" value="ECO:0007669"/>
    <property type="project" value="InterPro"/>
</dbReference>
<dbReference type="SUPFAM" id="SSF48008">
    <property type="entry name" value="GntR ligand-binding domain-like"/>
    <property type="match status" value="1"/>
</dbReference>
<dbReference type="Proteomes" id="UP000474967">
    <property type="component" value="Unassembled WGS sequence"/>
</dbReference>
<evidence type="ECO:0000259" key="4">
    <source>
        <dbReference type="PROSITE" id="PS50949"/>
    </source>
</evidence>
<dbReference type="EMBL" id="JAAGWY010000002">
    <property type="protein sequence ID" value="NEN06690.1"/>
    <property type="molecule type" value="Genomic_DNA"/>
</dbReference>
<keyword evidence="2" id="KW-0238">DNA-binding</keyword>
<keyword evidence="6" id="KW-1185">Reference proteome</keyword>
<gene>
    <name evidence="5" type="ORF">G3T36_12510</name>
</gene>
<dbReference type="Pfam" id="PF07729">
    <property type="entry name" value="FCD"/>
    <property type="match status" value="1"/>
</dbReference>
<dbReference type="PANTHER" id="PTHR43537">
    <property type="entry name" value="TRANSCRIPTIONAL REGULATOR, GNTR FAMILY"/>
    <property type="match status" value="1"/>
</dbReference>
<dbReference type="InterPro" id="IPR036390">
    <property type="entry name" value="WH_DNA-bd_sf"/>
</dbReference>
<evidence type="ECO:0000313" key="6">
    <source>
        <dbReference type="Proteomes" id="UP000474967"/>
    </source>
</evidence>
<organism evidence="5 6">
    <name type="scientific">Leifsonia tongyongensis</name>
    <dbReference type="NCBI Taxonomy" id="1268043"/>
    <lineage>
        <taxon>Bacteria</taxon>
        <taxon>Bacillati</taxon>
        <taxon>Actinomycetota</taxon>
        <taxon>Actinomycetes</taxon>
        <taxon>Micrococcales</taxon>
        <taxon>Microbacteriaceae</taxon>
        <taxon>Leifsonia</taxon>
    </lineage>
</organism>
<name>A0A6L9XZ71_9MICO</name>
<reference evidence="5 6" key="1">
    <citation type="journal article" date="2014" name="J. Microbiol.">
        <title>Diaminobutyricibacter tongyongensis gen. nov., sp. nov. and Homoserinibacter gongjuensis gen. nov., sp. nov. belong to the family Microbacteriaceae.</title>
        <authorList>
            <person name="Kim S.J."/>
            <person name="Ahn J.H."/>
            <person name="Weon H.Y."/>
            <person name="Hamada M."/>
            <person name="Suzuki K."/>
            <person name="Kwon S.W."/>
        </authorList>
    </citation>
    <scope>NUCLEOTIDE SEQUENCE [LARGE SCALE GENOMIC DNA]</scope>
    <source>
        <strain evidence="5 6">NBRC 108724</strain>
    </source>
</reference>
<dbReference type="InterPro" id="IPR008920">
    <property type="entry name" value="TF_FadR/GntR_C"/>
</dbReference>
<dbReference type="Gene3D" id="1.10.10.10">
    <property type="entry name" value="Winged helix-like DNA-binding domain superfamily/Winged helix DNA-binding domain"/>
    <property type="match status" value="1"/>
</dbReference>
<evidence type="ECO:0000256" key="3">
    <source>
        <dbReference type="ARBA" id="ARBA00023163"/>
    </source>
</evidence>
<dbReference type="RefSeq" id="WP_163290078.1">
    <property type="nucleotide sequence ID" value="NZ_JAAGWY010000002.1"/>
</dbReference>
<dbReference type="GO" id="GO:0003677">
    <property type="term" value="F:DNA binding"/>
    <property type="evidence" value="ECO:0007669"/>
    <property type="project" value="UniProtKB-KW"/>
</dbReference>
<dbReference type="AlphaFoldDB" id="A0A6L9XZ71"/>
<evidence type="ECO:0000313" key="5">
    <source>
        <dbReference type="EMBL" id="NEN06690.1"/>
    </source>
</evidence>
<proteinExistence type="predicted"/>
<dbReference type="InterPro" id="IPR000524">
    <property type="entry name" value="Tscrpt_reg_HTH_GntR"/>
</dbReference>
<keyword evidence="1" id="KW-0805">Transcription regulation</keyword>
<dbReference type="InterPro" id="IPR011711">
    <property type="entry name" value="GntR_C"/>
</dbReference>
<accession>A0A6L9XZ71</accession>
<dbReference type="SUPFAM" id="SSF46785">
    <property type="entry name" value="Winged helix' DNA-binding domain"/>
    <property type="match status" value="1"/>
</dbReference>
<dbReference type="Pfam" id="PF00392">
    <property type="entry name" value="GntR"/>
    <property type="match status" value="1"/>
</dbReference>
<dbReference type="Gene3D" id="1.20.120.530">
    <property type="entry name" value="GntR ligand-binding domain-like"/>
    <property type="match status" value="1"/>
</dbReference>
<dbReference type="PANTHER" id="PTHR43537:SF45">
    <property type="entry name" value="GNTR FAMILY REGULATORY PROTEIN"/>
    <property type="match status" value="1"/>
</dbReference>